<proteinExistence type="predicted"/>
<sequence>MVMIGVIRHGRTNWNEKGRLQGLTDIPLNEEGRKQAERLATRFHEEKWDLIVSSPLSRAYDTANAVAKRLNIPLITDERLVERGFGKAEGTTEEKRVRLWGKDWRSLELGIEPQEVVMQRSLECVEEMSSEHQGKGVLFVSHGNTINQLVKGLLKDPSFDEKLNNTSVSLFRKEEDGWVCKLLNCTKHLEVVETNASTH</sequence>
<comment type="caution">
    <text evidence="4">The sequence shown here is derived from an EMBL/GenBank/DDBJ whole genome shotgun (WGS) entry which is preliminary data.</text>
</comment>
<dbReference type="GO" id="GO:0043456">
    <property type="term" value="P:regulation of pentose-phosphate shunt"/>
    <property type="evidence" value="ECO:0007669"/>
    <property type="project" value="TreeGrafter"/>
</dbReference>
<evidence type="ECO:0000313" key="4">
    <source>
        <dbReference type="EMBL" id="MRG85691.1"/>
    </source>
</evidence>
<gene>
    <name evidence="4" type="ORF">GH754_05000</name>
</gene>
<dbReference type="InterPro" id="IPR051695">
    <property type="entry name" value="Phosphoglycerate_Mutase"/>
</dbReference>
<dbReference type="PANTHER" id="PTHR46517:SF1">
    <property type="entry name" value="FRUCTOSE-2,6-BISPHOSPHATASE TIGAR"/>
    <property type="match status" value="1"/>
</dbReference>
<dbReference type="EMBL" id="WJNH01000002">
    <property type="protein sequence ID" value="MRG85691.1"/>
    <property type="molecule type" value="Genomic_DNA"/>
</dbReference>
<feature type="active site" description="Tele-phosphohistidine intermediate" evidence="2">
    <location>
        <position position="9"/>
    </location>
</feature>
<dbReference type="GO" id="GO:0045820">
    <property type="term" value="P:negative regulation of glycolytic process"/>
    <property type="evidence" value="ECO:0007669"/>
    <property type="project" value="TreeGrafter"/>
</dbReference>
<dbReference type="PANTHER" id="PTHR46517">
    <property type="entry name" value="FRUCTOSE-2,6-BISPHOSPHATASE TIGAR"/>
    <property type="match status" value="1"/>
</dbReference>
<dbReference type="InterPro" id="IPR029033">
    <property type="entry name" value="His_PPase_superfam"/>
</dbReference>
<feature type="binding site" evidence="3">
    <location>
        <begin position="8"/>
        <end position="15"/>
    </location>
    <ligand>
        <name>substrate</name>
    </ligand>
</feature>
<evidence type="ECO:0000256" key="2">
    <source>
        <dbReference type="PIRSR" id="PIRSR613078-1"/>
    </source>
</evidence>
<dbReference type="Pfam" id="PF00300">
    <property type="entry name" value="His_Phos_1"/>
    <property type="match status" value="1"/>
</dbReference>
<dbReference type="AlphaFoldDB" id="A0A6G1X3X5"/>
<dbReference type="InterPro" id="IPR013078">
    <property type="entry name" value="His_Pase_superF_clade-1"/>
</dbReference>
<evidence type="ECO:0000256" key="1">
    <source>
        <dbReference type="ARBA" id="ARBA00022801"/>
    </source>
</evidence>
<dbReference type="GO" id="GO:0004331">
    <property type="term" value="F:fructose-2,6-bisphosphate 2-phosphatase activity"/>
    <property type="evidence" value="ECO:0007669"/>
    <property type="project" value="TreeGrafter"/>
</dbReference>
<dbReference type="SMART" id="SM00855">
    <property type="entry name" value="PGAM"/>
    <property type="match status" value="1"/>
</dbReference>
<dbReference type="Proteomes" id="UP000480185">
    <property type="component" value="Unassembled WGS sequence"/>
</dbReference>
<evidence type="ECO:0000256" key="3">
    <source>
        <dbReference type="PIRSR" id="PIRSR613078-2"/>
    </source>
</evidence>
<keyword evidence="5" id="KW-1185">Reference proteome</keyword>
<accession>A0A6G1X3X5</accession>
<organism evidence="4 5">
    <name type="scientific">Salinibacillus xinjiangensis</name>
    <dbReference type="NCBI Taxonomy" id="1229268"/>
    <lineage>
        <taxon>Bacteria</taxon>
        <taxon>Bacillati</taxon>
        <taxon>Bacillota</taxon>
        <taxon>Bacilli</taxon>
        <taxon>Bacillales</taxon>
        <taxon>Bacillaceae</taxon>
        <taxon>Salinibacillus</taxon>
    </lineage>
</organism>
<dbReference type="CDD" id="cd07067">
    <property type="entry name" value="HP_PGM_like"/>
    <property type="match status" value="1"/>
</dbReference>
<keyword evidence="1" id="KW-0378">Hydrolase</keyword>
<protein>
    <submittedName>
        <fullName evidence="4">Histidine phosphatase family protein</fullName>
    </submittedName>
</protein>
<evidence type="ECO:0000313" key="5">
    <source>
        <dbReference type="Proteomes" id="UP000480185"/>
    </source>
</evidence>
<dbReference type="GO" id="GO:0005829">
    <property type="term" value="C:cytosol"/>
    <property type="evidence" value="ECO:0007669"/>
    <property type="project" value="TreeGrafter"/>
</dbReference>
<dbReference type="SUPFAM" id="SSF53254">
    <property type="entry name" value="Phosphoglycerate mutase-like"/>
    <property type="match status" value="1"/>
</dbReference>
<dbReference type="OrthoDB" id="9782128at2"/>
<reference evidence="4 5" key="1">
    <citation type="submission" date="2019-11" db="EMBL/GenBank/DDBJ databases">
        <authorList>
            <person name="Li J."/>
        </authorList>
    </citation>
    <scope>NUCLEOTIDE SEQUENCE [LARGE SCALE GENOMIC DNA]</scope>
    <source>
        <strain evidence="4 5">J4</strain>
    </source>
</reference>
<feature type="binding site" evidence="3">
    <location>
        <position position="58"/>
    </location>
    <ligand>
        <name>substrate</name>
    </ligand>
</feature>
<name>A0A6G1X3X5_9BACI</name>
<feature type="active site" description="Proton donor/acceptor" evidence="2">
    <location>
        <position position="82"/>
    </location>
</feature>
<dbReference type="Gene3D" id="3.40.50.1240">
    <property type="entry name" value="Phosphoglycerate mutase-like"/>
    <property type="match status" value="1"/>
</dbReference>